<gene>
    <name evidence="1" type="ORF">IQ215_14125</name>
</gene>
<organism evidence="1 2">
    <name type="scientific">Cyanobacterium stanieri LEGE 03274</name>
    <dbReference type="NCBI Taxonomy" id="1828756"/>
    <lineage>
        <taxon>Bacteria</taxon>
        <taxon>Bacillati</taxon>
        <taxon>Cyanobacteriota</taxon>
        <taxon>Cyanophyceae</taxon>
        <taxon>Oscillatoriophycideae</taxon>
        <taxon>Chroococcales</taxon>
        <taxon>Geminocystaceae</taxon>
        <taxon>Cyanobacterium</taxon>
    </lineage>
</organism>
<reference evidence="1 2" key="1">
    <citation type="submission" date="2020-10" db="EMBL/GenBank/DDBJ databases">
        <authorList>
            <person name="Castelo-Branco R."/>
            <person name="Eusebio N."/>
            <person name="Adriana R."/>
            <person name="Vieira A."/>
            <person name="Brugerolle De Fraissinette N."/>
            <person name="Rezende De Castro R."/>
            <person name="Schneider M.P."/>
            <person name="Vasconcelos V."/>
            <person name="Leao P.N."/>
        </authorList>
    </citation>
    <scope>NUCLEOTIDE SEQUENCE [LARGE SCALE GENOMIC DNA]</scope>
    <source>
        <strain evidence="1 2">LEGE 03274</strain>
    </source>
</reference>
<comment type="caution">
    <text evidence="1">The sequence shown here is derived from an EMBL/GenBank/DDBJ whole genome shotgun (WGS) entry which is preliminary data.</text>
</comment>
<feature type="non-terminal residue" evidence="1">
    <location>
        <position position="1"/>
    </location>
</feature>
<dbReference type="EMBL" id="JADEWC010000056">
    <property type="protein sequence ID" value="MBE9223830.1"/>
    <property type="molecule type" value="Genomic_DNA"/>
</dbReference>
<evidence type="ECO:0000313" key="1">
    <source>
        <dbReference type="EMBL" id="MBE9223830.1"/>
    </source>
</evidence>
<dbReference type="Proteomes" id="UP000654604">
    <property type="component" value="Unassembled WGS sequence"/>
</dbReference>
<sequence length="93" mass="10744">QRIKLVNIAQNVARNPDYQTQVVDNPDAQNSRLAIAHLIKQAVNQERRKELSLYKNYSQDPDFQKAFEHSIMRILEATLTDSNINLDNMKFGS</sequence>
<keyword evidence="2" id="KW-1185">Reference proteome</keyword>
<protein>
    <submittedName>
        <fullName evidence="1">Uncharacterized protein</fullName>
    </submittedName>
</protein>
<dbReference type="RefSeq" id="WP_206688604.1">
    <property type="nucleotide sequence ID" value="NZ_JADEWC010000056.1"/>
</dbReference>
<proteinExistence type="predicted"/>
<evidence type="ECO:0000313" key="2">
    <source>
        <dbReference type="Proteomes" id="UP000654604"/>
    </source>
</evidence>
<name>A0ABR9V7G6_9CHRO</name>
<accession>A0ABR9V7G6</accession>